<evidence type="ECO:0000313" key="2">
    <source>
        <dbReference type="Proteomes" id="UP000325081"/>
    </source>
</evidence>
<protein>
    <submittedName>
        <fullName evidence="1">Beta-hexosaminidase</fullName>
    </submittedName>
</protein>
<reference evidence="2" key="1">
    <citation type="journal article" date="2019" name="Curr. Biol.">
        <title>Genome Sequence of Striga asiatica Provides Insight into the Evolution of Plant Parasitism.</title>
        <authorList>
            <person name="Yoshida S."/>
            <person name="Kim S."/>
            <person name="Wafula E.K."/>
            <person name="Tanskanen J."/>
            <person name="Kim Y.M."/>
            <person name="Honaas L."/>
            <person name="Yang Z."/>
            <person name="Spallek T."/>
            <person name="Conn C.E."/>
            <person name="Ichihashi Y."/>
            <person name="Cheong K."/>
            <person name="Cui S."/>
            <person name="Der J.P."/>
            <person name="Gundlach H."/>
            <person name="Jiao Y."/>
            <person name="Hori C."/>
            <person name="Ishida J.K."/>
            <person name="Kasahara H."/>
            <person name="Kiba T."/>
            <person name="Kim M.S."/>
            <person name="Koo N."/>
            <person name="Laohavisit A."/>
            <person name="Lee Y.H."/>
            <person name="Lumba S."/>
            <person name="McCourt P."/>
            <person name="Mortimer J.C."/>
            <person name="Mutuku J.M."/>
            <person name="Nomura T."/>
            <person name="Sasaki-Sekimoto Y."/>
            <person name="Seto Y."/>
            <person name="Wang Y."/>
            <person name="Wakatake T."/>
            <person name="Sakakibara H."/>
            <person name="Demura T."/>
            <person name="Yamaguchi S."/>
            <person name="Yoneyama K."/>
            <person name="Manabe R.I."/>
            <person name="Nelson D.C."/>
            <person name="Schulman A.H."/>
            <person name="Timko M.P."/>
            <person name="dePamphilis C.W."/>
            <person name="Choi D."/>
            <person name="Shirasu K."/>
        </authorList>
    </citation>
    <scope>NUCLEOTIDE SEQUENCE [LARGE SCALE GENOMIC DNA]</scope>
    <source>
        <strain evidence="2">cv. UVA1</strain>
    </source>
</reference>
<accession>A0A5A7PZT2</accession>
<dbReference type="Proteomes" id="UP000325081">
    <property type="component" value="Unassembled WGS sequence"/>
</dbReference>
<sequence>MGAKNGLKSDLVCQMDSLDKSIRIGLKAMRRRKVIHTSTAHQAELRSTGLATDPAISVKKGYSALQALSSCELYKKPFRLRLVRVAVWFGYSRGGRYGVRSHFFEPEGGVVISTTIYVIVRSATENIPTRKTYQPVCSGASYEPARNDRLNELTSQSYTPKEKG</sequence>
<organism evidence="1 2">
    <name type="scientific">Striga asiatica</name>
    <name type="common">Asiatic witchweed</name>
    <name type="synonym">Buchnera asiatica</name>
    <dbReference type="NCBI Taxonomy" id="4170"/>
    <lineage>
        <taxon>Eukaryota</taxon>
        <taxon>Viridiplantae</taxon>
        <taxon>Streptophyta</taxon>
        <taxon>Embryophyta</taxon>
        <taxon>Tracheophyta</taxon>
        <taxon>Spermatophyta</taxon>
        <taxon>Magnoliopsida</taxon>
        <taxon>eudicotyledons</taxon>
        <taxon>Gunneridae</taxon>
        <taxon>Pentapetalae</taxon>
        <taxon>asterids</taxon>
        <taxon>lamiids</taxon>
        <taxon>Lamiales</taxon>
        <taxon>Orobanchaceae</taxon>
        <taxon>Buchnereae</taxon>
        <taxon>Striga</taxon>
    </lineage>
</organism>
<dbReference type="EMBL" id="BKCP01005461">
    <property type="protein sequence ID" value="GER38141.1"/>
    <property type="molecule type" value="Genomic_DNA"/>
</dbReference>
<keyword evidence="2" id="KW-1185">Reference proteome</keyword>
<evidence type="ECO:0000313" key="1">
    <source>
        <dbReference type="EMBL" id="GER38141.1"/>
    </source>
</evidence>
<dbReference type="AlphaFoldDB" id="A0A5A7PZT2"/>
<name>A0A5A7PZT2_STRAF</name>
<feature type="non-terminal residue" evidence="1">
    <location>
        <position position="164"/>
    </location>
</feature>
<proteinExistence type="predicted"/>
<comment type="caution">
    <text evidence="1">The sequence shown here is derived from an EMBL/GenBank/DDBJ whole genome shotgun (WGS) entry which is preliminary data.</text>
</comment>
<gene>
    <name evidence="1" type="ORF">STAS_14598</name>
</gene>